<feature type="transmembrane region" description="Helical" evidence="8">
    <location>
        <begin position="212"/>
        <end position="236"/>
    </location>
</feature>
<organism evidence="10 11">
    <name type="scientific">Actibacterium lipolyticum</name>
    <dbReference type="NCBI Taxonomy" id="1524263"/>
    <lineage>
        <taxon>Bacteria</taxon>
        <taxon>Pseudomonadati</taxon>
        <taxon>Pseudomonadota</taxon>
        <taxon>Alphaproteobacteria</taxon>
        <taxon>Rhodobacterales</taxon>
        <taxon>Roseobacteraceae</taxon>
        <taxon>Actibacterium</taxon>
    </lineage>
</organism>
<comment type="similarity">
    <text evidence="2 8">Belongs to the major facilitator superfamily. Bcr/CmlA family.</text>
</comment>
<dbReference type="RefSeq" id="WP_093966433.1">
    <property type="nucleotide sequence ID" value="NZ_FXYE01000001.1"/>
</dbReference>
<feature type="transmembrane region" description="Helical" evidence="8">
    <location>
        <begin position="48"/>
        <end position="66"/>
    </location>
</feature>
<dbReference type="GO" id="GO:0005886">
    <property type="term" value="C:plasma membrane"/>
    <property type="evidence" value="ECO:0007669"/>
    <property type="project" value="UniProtKB-SubCell"/>
</dbReference>
<accession>A0A238JW42</accession>
<dbReference type="Proteomes" id="UP000202922">
    <property type="component" value="Unassembled WGS sequence"/>
</dbReference>
<evidence type="ECO:0000256" key="5">
    <source>
        <dbReference type="ARBA" id="ARBA00022692"/>
    </source>
</evidence>
<feature type="transmembrane region" description="Helical" evidence="8">
    <location>
        <begin position="278"/>
        <end position="300"/>
    </location>
</feature>
<dbReference type="GO" id="GO:0042910">
    <property type="term" value="F:xenobiotic transmembrane transporter activity"/>
    <property type="evidence" value="ECO:0007669"/>
    <property type="project" value="InterPro"/>
</dbReference>
<keyword evidence="8" id="KW-0997">Cell inner membrane</keyword>
<dbReference type="AlphaFoldDB" id="A0A238JW42"/>
<keyword evidence="3 8" id="KW-0813">Transport</keyword>
<keyword evidence="4" id="KW-1003">Cell membrane</keyword>
<gene>
    <name evidence="10" type="primary">bcr_2</name>
    <name evidence="10" type="ORF">COL8621_01299</name>
</gene>
<evidence type="ECO:0000256" key="1">
    <source>
        <dbReference type="ARBA" id="ARBA00004651"/>
    </source>
</evidence>
<keyword evidence="7 8" id="KW-0472">Membrane</keyword>
<evidence type="ECO:0000259" key="9">
    <source>
        <dbReference type="PROSITE" id="PS50850"/>
    </source>
</evidence>
<evidence type="ECO:0000256" key="3">
    <source>
        <dbReference type="ARBA" id="ARBA00022448"/>
    </source>
</evidence>
<feature type="transmembrane region" description="Helical" evidence="8">
    <location>
        <begin position="369"/>
        <end position="389"/>
    </location>
</feature>
<evidence type="ECO:0000256" key="2">
    <source>
        <dbReference type="ARBA" id="ARBA00006236"/>
    </source>
</evidence>
<feature type="transmembrane region" description="Helical" evidence="8">
    <location>
        <begin position="248"/>
        <end position="266"/>
    </location>
</feature>
<dbReference type="PANTHER" id="PTHR23502:SF132">
    <property type="entry name" value="POLYAMINE TRANSPORTER 2-RELATED"/>
    <property type="match status" value="1"/>
</dbReference>
<evidence type="ECO:0000256" key="4">
    <source>
        <dbReference type="ARBA" id="ARBA00022475"/>
    </source>
</evidence>
<dbReference type="CDD" id="cd17320">
    <property type="entry name" value="MFS_MdfA_MDR_like"/>
    <property type="match status" value="1"/>
</dbReference>
<dbReference type="InterPro" id="IPR036259">
    <property type="entry name" value="MFS_trans_sf"/>
</dbReference>
<dbReference type="InterPro" id="IPR011701">
    <property type="entry name" value="MFS"/>
</dbReference>
<dbReference type="PANTHER" id="PTHR23502">
    <property type="entry name" value="MAJOR FACILITATOR SUPERFAMILY"/>
    <property type="match status" value="1"/>
</dbReference>
<feature type="transmembrane region" description="Helical" evidence="8">
    <location>
        <begin position="132"/>
        <end position="156"/>
    </location>
</feature>
<dbReference type="NCBIfam" id="TIGR00710">
    <property type="entry name" value="efflux_Bcr_CflA"/>
    <property type="match status" value="1"/>
</dbReference>
<feature type="transmembrane region" description="Helical" evidence="8">
    <location>
        <begin position="73"/>
        <end position="91"/>
    </location>
</feature>
<evidence type="ECO:0000256" key="7">
    <source>
        <dbReference type="ARBA" id="ARBA00023136"/>
    </source>
</evidence>
<dbReference type="EMBL" id="FXYE01000001">
    <property type="protein sequence ID" value="SMX34417.1"/>
    <property type="molecule type" value="Genomic_DNA"/>
</dbReference>
<name>A0A238JW42_9RHOB</name>
<evidence type="ECO:0000256" key="6">
    <source>
        <dbReference type="ARBA" id="ARBA00022989"/>
    </source>
</evidence>
<dbReference type="Gene3D" id="1.20.1720.10">
    <property type="entry name" value="Multidrug resistance protein D"/>
    <property type="match status" value="1"/>
</dbReference>
<evidence type="ECO:0000256" key="8">
    <source>
        <dbReference type="RuleBase" id="RU365088"/>
    </source>
</evidence>
<keyword evidence="5 8" id="KW-0812">Transmembrane</keyword>
<dbReference type="OrthoDB" id="9800416at2"/>
<feature type="transmembrane region" description="Helical" evidence="8">
    <location>
        <begin position="162"/>
        <end position="181"/>
    </location>
</feature>
<protein>
    <recommendedName>
        <fullName evidence="8">Bcr/CflA family efflux transporter</fullName>
    </recommendedName>
</protein>
<keyword evidence="11" id="KW-1185">Reference proteome</keyword>
<reference evidence="11" key="1">
    <citation type="submission" date="2017-05" db="EMBL/GenBank/DDBJ databases">
        <authorList>
            <person name="Rodrigo-Torres L."/>
            <person name="Arahal R. D."/>
            <person name="Lucena T."/>
        </authorList>
    </citation>
    <scope>NUCLEOTIDE SEQUENCE [LARGE SCALE GENOMIC DNA]</scope>
    <source>
        <strain evidence="11">CECT 8621</strain>
    </source>
</reference>
<feature type="transmembrane region" description="Helical" evidence="8">
    <location>
        <begin position="9"/>
        <end position="28"/>
    </location>
</feature>
<dbReference type="PROSITE" id="PS50850">
    <property type="entry name" value="MFS"/>
    <property type="match status" value="1"/>
</dbReference>
<comment type="subcellular location">
    <subcellularLocation>
        <location evidence="8">Cell inner membrane</location>
        <topology evidence="8">Multi-pass membrane protein</topology>
    </subcellularLocation>
    <subcellularLocation>
        <location evidence="1">Cell membrane</location>
        <topology evidence="1">Multi-pass membrane protein</topology>
    </subcellularLocation>
</comment>
<dbReference type="InterPro" id="IPR004812">
    <property type="entry name" value="Efflux_drug-R_Bcr/CmlA"/>
</dbReference>
<dbReference type="Pfam" id="PF07690">
    <property type="entry name" value="MFS_1"/>
    <property type="match status" value="1"/>
</dbReference>
<dbReference type="InterPro" id="IPR020846">
    <property type="entry name" value="MFS_dom"/>
</dbReference>
<dbReference type="GO" id="GO:1990961">
    <property type="term" value="P:xenobiotic detoxification by transmembrane export across the plasma membrane"/>
    <property type="evidence" value="ECO:0007669"/>
    <property type="project" value="InterPro"/>
</dbReference>
<keyword evidence="6 8" id="KW-1133">Transmembrane helix</keyword>
<comment type="caution">
    <text evidence="8">Lacks conserved residue(s) required for the propagation of feature annotation.</text>
</comment>
<dbReference type="GO" id="GO:0015385">
    <property type="term" value="F:sodium:proton antiporter activity"/>
    <property type="evidence" value="ECO:0007669"/>
    <property type="project" value="TreeGrafter"/>
</dbReference>
<sequence length="397" mass="41042">MSSGLFRSAIVLGLLSMVGPFAIDMYLPAMPEIASDLGATEAATQTTITAYFIAYGIAQLVYGPLADQVGRRWPLFIGVGIFLIASVGAAMADTMVSLCAWRAFQGLGGAVVMVVPRAIIRDTHTGVQATKLMAMIMLVISISPMLAPLAGSAILAIADWRAIFLVLAATALLSLALTATMQPETLAPEHRVKVNLRNMIKGGRILLTDANFMGLTFIGGFGMASFFVFIASAAFVYTGQYGLSPTGFSIAFAINAIGFFSASQMAGPLAAKFGLNRVILCGVGLFALFSAALATVALLGLASLHIVVALLFLANAGLGVVIPTTMVMALEEHGEIAGLASSLGGTLQMISGGIMIVAMSPFFDGTIAPMSMGIALCGLLALACTLLTFRRANPAAA</sequence>
<feature type="domain" description="Major facilitator superfamily (MFS) profile" evidence="9">
    <location>
        <begin position="1"/>
        <end position="393"/>
    </location>
</feature>
<evidence type="ECO:0000313" key="11">
    <source>
        <dbReference type="Proteomes" id="UP000202922"/>
    </source>
</evidence>
<feature type="transmembrane region" description="Helical" evidence="8">
    <location>
        <begin position="306"/>
        <end position="330"/>
    </location>
</feature>
<dbReference type="SUPFAM" id="SSF103473">
    <property type="entry name" value="MFS general substrate transporter"/>
    <property type="match status" value="1"/>
</dbReference>
<proteinExistence type="inferred from homology"/>
<evidence type="ECO:0000313" key="10">
    <source>
        <dbReference type="EMBL" id="SMX34417.1"/>
    </source>
</evidence>